<feature type="compositionally biased region" description="Low complexity" evidence="1">
    <location>
        <begin position="590"/>
        <end position="601"/>
    </location>
</feature>
<protein>
    <submittedName>
        <fullName evidence="2">Uncharacterized protein</fullName>
    </submittedName>
</protein>
<dbReference type="InParanoid" id="A0A078B1J8"/>
<feature type="region of interest" description="Disordered" evidence="1">
    <location>
        <begin position="159"/>
        <end position="180"/>
    </location>
</feature>
<feature type="region of interest" description="Disordered" evidence="1">
    <location>
        <begin position="305"/>
        <end position="331"/>
    </location>
</feature>
<gene>
    <name evidence="2" type="primary">Contig11007.g11759</name>
    <name evidence="2" type="ORF">STYLEM_17299</name>
</gene>
<feature type="compositionally biased region" description="Polar residues" evidence="1">
    <location>
        <begin position="542"/>
        <end position="564"/>
    </location>
</feature>
<keyword evidence="3" id="KW-1185">Reference proteome</keyword>
<dbReference type="AlphaFoldDB" id="A0A078B1J8"/>
<feature type="region of interest" description="Disordered" evidence="1">
    <location>
        <begin position="542"/>
        <end position="652"/>
    </location>
</feature>
<sequence length="652" mass="74094">MDKNNGNILQKRVQFASNKVNSQTFNRLASNVNDQKLISGHRALSTKQEIAYLDKLIEKDQGLLIVNPIIDQVIESVVVQAQIQHYVRENVSSFIIDWTLNQGLQFIFQNIRKDHNLQEALNVDDDINEPIQPEVDAHISKAKINQRIRQIISDAIAAQDSPKRPSLKPRSIFSQTPSSNQLMRQFTKQQSLLKIEVEDKIIEDARKSLIKRKLVKEKFEKAMVDNETLNQGKFKNLQSKISNDRYTFDINGNLVMTNKFNPEKLSSSEPNNSVTLVKASFNIKSQIQTEPKKLYENIKLSKKNQPNFGLPPLNNSQQSSQSHQSMAAFEKPRRAQNLLLSSNNKPKLSENDNELFNKYATSQQMQQSQGYTRIFSSSLSPPKDKFNLKAGVVYKSNINHEIIQGPVFSSRPRHLSKQKYKNLSTSIIPSNLRNGESQLASNNSFDFGSQNQSSIIKLNPITSVQIAQLNKINFTSDMKIQENNTSLMISNLAQSQIIDEPKTFLLETEELNYQDSKRSKVRFANDSNAKITIQISEKPENSLIQSQSEKALSQKDSSNQQKFSDYQKLKTKKTYKSLNQSKENTPIKKSLNNSSQNNESQIKPPISLDTSSLKTSMEAFTVINSIQNSTSKPPKPKKPKKEYNSKNLQTPL</sequence>
<accession>A0A078B1J8</accession>
<evidence type="ECO:0000313" key="3">
    <source>
        <dbReference type="Proteomes" id="UP000039865"/>
    </source>
</evidence>
<feature type="compositionally biased region" description="Polar residues" evidence="1">
    <location>
        <begin position="622"/>
        <end position="631"/>
    </location>
</feature>
<feature type="compositionally biased region" description="Low complexity" evidence="1">
    <location>
        <begin position="316"/>
        <end position="325"/>
    </location>
</feature>
<reference evidence="2 3" key="1">
    <citation type="submission" date="2014-06" db="EMBL/GenBank/DDBJ databases">
        <authorList>
            <person name="Swart Estienne"/>
        </authorList>
    </citation>
    <scope>NUCLEOTIDE SEQUENCE [LARGE SCALE GENOMIC DNA]</scope>
    <source>
        <strain evidence="2 3">130c</strain>
    </source>
</reference>
<evidence type="ECO:0000313" key="2">
    <source>
        <dbReference type="EMBL" id="CDW88181.1"/>
    </source>
</evidence>
<dbReference type="EMBL" id="CCKQ01016312">
    <property type="protein sequence ID" value="CDW88181.1"/>
    <property type="molecule type" value="Genomic_DNA"/>
</dbReference>
<name>A0A078B1J8_STYLE</name>
<evidence type="ECO:0000256" key="1">
    <source>
        <dbReference type="SAM" id="MobiDB-lite"/>
    </source>
</evidence>
<dbReference type="Proteomes" id="UP000039865">
    <property type="component" value="Unassembled WGS sequence"/>
</dbReference>
<proteinExistence type="predicted"/>
<organism evidence="2 3">
    <name type="scientific">Stylonychia lemnae</name>
    <name type="common">Ciliate</name>
    <dbReference type="NCBI Taxonomy" id="5949"/>
    <lineage>
        <taxon>Eukaryota</taxon>
        <taxon>Sar</taxon>
        <taxon>Alveolata</taxon>
        <taxon>Ciliophora</taxon>
        <taxon>Intramacronucleata</taxon>
        <taxon>Spirotrichea</taxon>
        <taxon>Stichotrichia</taxon>
        <taxon>Sporadotrichida</taxon>
        <taxon>Oxytrichidae</taxon>
        <taxon>Stylonychinae</taxon>
        <taxon>Stylonychia</taxon>
    </lineage>
</organism>